<sequence length="94" mass="10700">MSDMPSLRLGQDNEYRGTFSGETNCGGICRFTLVAAVSLLQHRAEYARELTLKPIQVIQDFKKSVTAYIFFSAGFCKYPEQSCFTYFKTIEYNG</sequence>
<protein>
    <submittedName>
        <fullName evidence="1">Uncharacterized protein</fullName>
    </submittedName>
</protein>
<name>A0A1I4TPY2_9PROT</name>
<dbReference type="Proteomes" id="UP000183287">
    <property type="component" value="Unassembled WGS sequence"/>
</dbReference>
<keyword evidence="2" id="KW-1185">Reference proteome</keyword>
<gene>
    <name evidence="1" type="ORF">SAMN05421863_10537</name>
</gene>
<dbReference type="AlphaFoldDB" id="A0A1I4TPY2"/>
<dbReference type="RefSeq" id="WP_143083473.1">
    <property type="nucleotide sequence ID" value="NZ_FOUB01000053.1"/>
</dbReference>
<dbReference type="EMBL" id="FOUB01000053">
    <property type="protein sequence ID" value="SFM78627.1"/>
    <property type="molecule type" value="Genomic_DNA"/>
</dbReference>
<organism evidence="1 2">
    <name type="scientific">Nitrosomonas communis</name>
    <dbReference type="NCBI Taxonomy" id="44574"/>
    <lineage>
        <taxon>Bacteria</taxon>
        <taxon>Pseudomonadati</taxon>
        <taxon>Pseudomonadota</taxon>
        <taxon>Betaproteobacteria</taxon>
        <taxon>Nitrosomonadales</taxon>
        <taxon>Nitrosomonadaceae</taxon>
        <taxon>Nitrosomonas</taxon>
    </lineage>
</organism>
<proteinExistence type="predicted"/>
<accession>A0A1I4TPY2</accession>
<evidence type="ECO:0000313" key="1">
    <source>
        <dbReference type="EMBL" id="SFM78627.1"/>
    </source>
</evidence>
<evidence type="ECO:0000313" key="2">
    <source>
        <dbReference type="Proteomes" id="UP000183287"/>
    </source>
</evidence>
<reference evidence="2" key="1">
    <citation type="submission" date="2016-10" db="EMBL/GenBank/DDBJ databases">
        <authorList>
            <person name="Varghese N."/>
            <person name="Submissions S."/>
        </authorList>
    </citation>
    <scope>NUCLEOTIDE SEQUENCE [LARGE SCALE GENOMIC DNA]</scope>
    <source>
        <strain evidence="2">Nm44</strain>
    </source>
</reference>